<keyword evidence="7" id="KW-1185">Reference proteome</keyword>
<dbReference type="RefSeq" id="WP_153487560.1">
    <property type="nucleotide sequence ID" value="NZ_VDEQ01000396.1"/>
</dbReference>
<gene>
    <name evidence="6" type="primary">thyX</name>
    <name evidence="6" type="ORF">FFZ77_31865</name>
</gene>
<sequence length="230" mass="25774">MHVDVIAATTIGDLPLFEAYGYDAYHGERTSDGDALAEAAGRICYKSFNRPNPKTARNADYLANIIRQGHYSVMEHASVSFLVRGVSRALLAELSRHRHLSFSVVSQRYVNYADTQPVIPPALTQDHVGDWEIHNAYRMSLDAYETLVTHLVGKGLKRKEAREAARCVLPNAAPVDMVVTGNLRAWRDVLGKRWHVAADAEIREFAGKVLGELRRYSPNCVQDIPEEPYK</sequence>
<dbReference type="PANTHER" id="PTHR34934:SF1">
    <property type="entry name" value="FLAVIN-DEPENDENT THYMIDYLATE SYNTHASE"/>
    <property type="match status" value="1"/>
</dbReference>
<evidence type="ECO:0000256" key="1">
    <source>
        <dbReference type="ARBA" id="ARBA00022603"/>
    </source>
</evidence>
<dbReference type="GO" id="GO:0050797">
    <property type="term" value="F:thymidylate synthase (FAD) activity"/>
    <property type="evidence" value="ECO:0007669"/>
    <property type="project" value="UniProtKB-EC"/>
</dbReference>
<evidence type="ECO:0000256" key="2">
    <source>
        <dbReference type="ARBA" id="ARBA00022630"/>
    </source>
</evidence>
<dbReference type="Proteomes" id="UP000460558">
    <property type="component" value="Unassembled WGS sequence"/>
</dbReference>
<dbReference type="SUPFAM" id="SSF69796">
    <property type="entry name" value="Thymidylate synthase-complementing protein Thy1"/>
    <property type="match status" value="1"/>
</dbReference>
<dbReference type="CDD" id="cd20175">
    <property type="entry name" value="ThyX"/>
    <property type="match status" value="1"/>
</dbReference>
<proteinExistence type="predicted"/>
<dbReference type="InterPro" id="IPR003669">
    <property type="entry name" value="Thymidylate_synthase_ThyX"/>
</dbReference>
<keyword evidence="4" id="KW-0274">FAD</keyword>
<keyword evidence="6" id="KW-0808">Transferase</keyword>
<evidence type="ECO:0000256" key="5">
    <source>
        <dbReference type="NCBIfam" id="TIGR02170"/>
    </source>
</evidence>
<keyword evidence="2" id="KW-0285">Flavoprotein</keyword>
<keyword evidence="3" id="KW-0545">Nucleotide biosynthesis</keyword>
<dbReference type="EC" id="2.1.1.148" evidence="5"/>
<evidence type="ECO:0000313" key="7">
    <source>
        <dbReference type="Proteomes" id="UP000460558"/>
    </source>
</evidence>
<evidence type="ECO:0000256" key="4">
    <source>
        <dbReference type="ARBA" id="ARBA00022827"/>
    </source>
</evidence>
<organism evidence="6 7">
    <name type="scientific">Streptomyces katsurahamanus</name>
    <dbReference type="NCBI Taxonomy" id="2577098"/>
    <lineage>
        <taxon>Bacteria</taxon>
        <taxon>Bacillati</taxon>
        <taxon>Actinomycetota</taxon>
        <taxon>Actinomycetes</taxon>
        <taxon>Kitasatosporales</taxon>
        <taxon>Streptomycetaceae</taxon>
        <taxon>Streptomyces</taxon>
    </lineage>
</organism>
<accession>A0ABW9P3P9</accession>
<dbReference type="GO" id="GO:0032259">
    <property type="term" value="P:methylation"/>
    <property type="evidence" value="ECO:0007669"/>
    <property type="project" value="UniProtKB-KW"/>
</dbReference>
<dbReference type="PROSITE" id="PS51331">
    <property type="entry name" value="THYX"/>
    <property type="match status" value="1"/>
</dbReference>
<dbReference type="NCBIfam" id="TIGR02170">
    <property type="entry name" value="thyX"/>
    <property type="match status" value="1"/>
</dbReference>
<dbReference type="EMBL" id="VDEQ01000396">
    <property type="protein sequence ID" value="MQS40016.1"/>
    <property type="molecule type" value="Genomic_DNA"/>
</dbReference>
<evidence type="ECO:0000313" key="6">
    <source>
        <dbReference type="EMBL" id="MQS40016.1"/>
    </source>
</evidence>
<protein>
    <recommendedName>
        <fullName evidence="5">FAD-dependent thymidylate synthase</fullName>
        <ecNumber evidence="5">2.1.1.148</ecNumber>
    </recommendedName>
</protein>
<name>A0ABW9P3P9_9ACTN</name>
<reference evidence="6 7" key="1">
    <citation type="submission" date="2019-06" db="EMBL/GenBank/DDBJ databases">
        <title>Comparative genomics and metabolomics analyses of clavulanic acid producing Streptomyces species provides insight into specialized metabolism and evolution of beta-lactam biosynthetic gene clusters.</title>
        <authorList>
            <person name="Moore M.A."/>
            <person name="Cruz-Morales P."/>
            <person name="Barona Gomez F."/>
            <person name="Kapil T."/>
        </authorList>
    </citation>
    <scope>NUCLEOTIDE SEQUENCE [LARGE SCALE GENOMIC DNA]</scope>
    <source>
        <strain evidence="6 7">T-272</strain>
    </source>
</reference>
<dbReference type="InterPro" id="IPR036098">
    <property type="entry name" value="Thymidylate_synthase_ThyX_sf"/>
</dbReference>
<evidence type="ECO:0000256" key="3">
    <source>
        <dbReference type="ARBA" id="ARBA00022727"/>
    </source>
</evidence>
<comment type="caution">
    <text evidence="6">The sequence shown here is derived from an EMBL/GenBank/DDBJ whole genome shotgun (WGS) entry which is preliminary data.</text>
</comment>
<keyword evidence="1 6" id="KW-0489">Methyltransferase</keyword>
<dbReference type="PANTHER" id="PTHR34934">
    <property type="entry name" value="FLAVIN-DEPENDENT THYMIDYLATE SYNTHASE"/>
    <property type="match status" value="1"/>
</dbReference>
<dbReference type="Pfam" id="PF02511">
    <property type="entry name" value="Thy1"/>
    <property type="match status" value="1"/>
</dbReference>
<dbReference type="Gene3D" id="3.30.1360.170">
    <property type="match status" value="1"/>
</dbReference>